<feature type="region of interest" description="Disordered" evidence="1">
    <location>
        <begin position="1"/>
        <end position="25"/>
    </location>
</feature>
<dbReference type="AlphaFoldDB" id="A0A0E9WMI4"/>
<sequence>MRSIRIHQLNNQPSADKHGAQSSLNQNQKTKNLVKHSVHYTQPTVVIPQIQFGDLMNVLSPLPLAGSHSIRTTFLLVKSRLYMISMSNLCEQPIHNIFTGQTTMWTCAHLTSAINNRLTKTFHQHSNSTHRTKRPTCLQLPNYCT</sequence>
<accession>A0A0E9WMI4</accession>
<evidence type="ECO:0000256" key="1">
    <source>
        <dbReference type="SAM" id="MobiDB-lite"/>
    </source>
</evidence>
<proteinExistence type="predicted"/>
<evidence type="ECO:0000313" key="2">
    <source>
        <dbReference type="EMBL" id="JAH91572.1"/>
    </source>
</evidence>
<reference evidence="2" key="2">
    <citation type="journal article" date="2015" name="Fish Shellfish Immunol.">
        <title>Early steps in the European eel (Anguilla anguilla)-Vibrio vulnificus interaction in the gills: Role of the RtxA13 toxin.</title>
        <authorList>
            <person name="Callol A."/>
            <person name="Pajuelo D."/>
            <person name="Ebbesson L."/>
            <person name="Teles M."/>
            <person name="MacKenzie S."/>
            <person name="Amaro C."/>
        </authorList>
    </citation>
    <scope>NUCLEOTIDE SEQUENCE</scope>
</reference>
<protein>
    <submittedName>
        <fullName evidence="2">Uncharacterized protein</fullName>
    </submittedName>
</protein>
<reference evidence="2" key="1">
    <citation type="submission" date="2014-11" db="EMBL/GenBank/DDBJ databases">
        <authorList>
            <person name="Amaro Gonzalez C."/>
        </authorList>
    </citation>
    <scope>NUCLEOTIDE SEQUENCE</scope>
</reference>
<feature type="compositionally biased region" description="Polar residues" evidence="1">
    <location>
        <begin position="8"/>
        <end position="25"/>
    </location>
</feature>
<organism evidence="2">
    <name type="scientific">Anguilla anguilla</name>
    <name type="common">European freshwater eel</name>
    <name type="synonym">Muraena anguilla</name>
    <dbReference type="NCBI Taxonomy" id="7936"/>
    <lineage>
        <taxon>Eukaryota</taxon>
        <taxon>Metazoa</taxon>
        <taxon>Chordata</taxon>
        <taxon>Craniata</taxon>
        <taxon>Vertebrata</taxon>
        <taxon>Euteleostomi</taxon>
        <taxon>Actinopterygii</taxon>
        <taxon>Neopterygii</taxon>
        <taxon>Teleostei</taxon>
        <taxon>Anguilliformes</taxon>
        <taxon>Anguillidae</taxon>
        <taxon>Anguilla</taxon>
    </lineage>
</organism>
<name>A0A0E9WMI4_ANGAN</name>
<dbReference type="EMBL" id="GBXM01017005">
    <property type="protein sequence ID" value="JAH91572.1"/>
    <property type="molecule type" value="Transcribed_RNA"/>
</dbReference>